<dbReference type="PANTHER" id="PTHR21366:SF14">
    <property type="entry name" value="GLYOXALASE DOMAIN-CONTAINING PROTEIN 5"/>
    <property type="match status" value="1"/>
</dbReference>
<evidence type="ECO:0000259" key="1">
    <source>
        <dbReference type="PROSITE" id="PS50174"/>
    </source>
</evidence>
<feature type="domain" description="VOC" evidence="2">
    <location>
        <begin position="159"/>
        <end position="274"/>
    </location>
</feature>
<feature type="domain" description="VOC" evidence="2">
    <location>
        <begin position="16"/>
        <end position="123"/>
    </location>
</feature>
<protein>
    <submittedName>
        <fullName evidence="3">VOC family protein</fullName>
    </submittedName>
</protein>
<gene>
    <name evidence="3" type="ORF">ACFODO_12880</name>
</gene>
<accession>A0ABV7BFA0</accession>
<dbReference type="PROSITE" id="PS51819">
    <property type="entry name" value="VOC"/>
    <property type="match status" value="2"/>
</dbReference>
<dbReference type="PANTHER" id="PTHR21366">
    <property type="entry name" value="GLYOXALASE FAMILY PROTEIN"/>
    <property type="match status" value="1"/>
</dbReference>
<dbReference type="EMBL" id="JBHRSF010000055">
    <property type="protein sequence ID" value="MFC2996147.1"/>
    <property type="molecule type" value="Genomic_DNA"/>
</dbReference>
<feature type="domain" description="G-patch" evidence="1">
    <location>
        <begin position="229"/>
        <end position="254"/>
    </location>
</feature>
<keyword evidence="4" id="KW-1185">Reference proteome</keyword>
<dbReference type="Gene3D" id="3.10.180.10">
    <property type="entry name" value="2,3-Dihydroxybiphenyl 1,2-Dioxygenase, domain 1"/>
    <property type="match status" value="2"/>
</dbReference>
<dbReference type="InterPro" id="IPR029068">
    <property type="entry name" value="Glyas_Bleomycin-R_OHBP_Dase"/>
</dbReference>
<evidence type="ECO:0000313" key="4">
    <source>
        <dbReference type="Proteomes" id="UP001595455"/>
    </source>
</evidence>
<dbReference type="Pfam" id="PF00903">
    <property type="entry name" value="Glyoxalase"/>
    <property type="match status" value="2"/>
</dbReference>
<comment type="caution">
    <text evidence="3">The sequence shown here is derived from an EMBL/GenBank/DDBJ whole genome shotgun (WGS) entry which is preliminary data.</text>
</comment>
<dbReference type="InterPro" id="IPR050383">
    <property type="entry name" value="GlyoxalaseI/FosfomycinResist"/>
</dbReference>
<evidence type="ECO:0000313" key="3">
    <source>
        <dbReference type="EMBL" id="MFC2996147.1"/>
    </source>
</evidence>
<dbReference type="InterPro" id="IPR037523">
    <property type="entry name" value="VOC_core"/>
</dbReference>
<evidence type="ECO:0000259" key="2">
    <source>
        <dbReference type="PROSITE" id="PS51819"/>
    </source>
</evidence>
<organism evidence="3 4">
    <name type="scientific">Acinetobacter sichuanensis</name>
    <dbReference type="NCBI Taxonomy" id="2136183"/>
    <lineage>
        <taxon>Bacteria</taxon>
        <taxon>Pseudomonadati</taxon>
        <taxon>Pseudomonadota</taxon>
        <taxon>Gammaproteobacteria</taxon>
        <taxon>Moraxellales</taxon>
        <taxon>Moraxellaceae</taxon>
        <taxon>Acinetobacter</taxon>
    </lineage>
</organism>
<name>A0ABV7BFA0_9GAMM</name>
<dbReference type="Proteomes" id="UP001595455">
    <property type="component" value="Unassembled WGS sequence"/>
</dbReference>
<dbReference type="RefSeq" id="WP_228199032.1">
    <property type="nucleotide sequence ID" value="NZ_JBHRSF010000055.1"/>
</dbReference>
<dbReference type="InterPro" id="IPR000467">
    <property type="entry name" value="G_patch_dom"/>
</dbReference>
<proteinExistence type="predicted"/>
<dbReference type="PROSITE" id="PS50174">
    <property type="entry name" value="G_PATCH"/>
    <property type="match status" value="1"/>
</dbReference>
<reference evidence="4" key="1">
    <citation type="journal article" date="2019" name="Int. J. Syst. Evol. Microbiol.">
        <title>The Global Catalogue of Microorganisms (GCM) 10K type strain sequencing project: providing services to taxonomists for standard genome sequencing and annotation.</title>
        <authorList>
            <consortium name="The Broad Institute Genomics Platform"/>
            <consortium name="The Broad Institute Genome Sequencing Center for Infectious Disease"/>
            <person name="Wu L."/>
            <person name="Ma J."/>
        </authorList>
    </citation>
    <scope>NUCLEOTIDE SEQUENCE [LARGE SCALE GENOMIC DNA]</scope>
    <source>
        <strain evidence="4">KCTC 62575</strain>
    </source>
</reference>
<sequence length="312" mass="35234">MALGQMLSGRKLGVHSIDHYELDVPCLKTAKKFYTDFGLDVEEAHEYLALRTFSSQHVWSYLYPSDKKRLRKIVFGAYAEDLQALNARVEQSGQMTTLFQNAFGKDGFKFIDPDGVNVEVIVSQKVTPNEKDIDAKQTQVSGQRGAAFRRNAAKVQPTRLSHILLFTSDIERSIQFYETALGLKLSDYSKDAVAFLHAVHGADHHTIAFAQSSAKGFHHCSWDVVSVEEVGLGAKQMTDQGWTQGWGLGRHVLGSNYFYYVRDPWGSYSEYSYDIDFIPADLNWQAEVHPAEDSLYLWGPEVPDEFVTNFEA</sequence>
<dbReference type="SUPFAM" id="SSF54593">
    <property type="entry name" value="Glyoxalase/Bleomycin resistance protein/Dihydroxybiphenyl dioxygenase"/>
    <property type="match status" value="1"/>
</dbReference>
<dbReference type="InterPro" id="IPR004360">
    <property type="entry name" value="Glyas_Fos-R_dOase_dom"/>
</dbReference>